<dbReference type="Proteomes" id="UP001501126">
    <property type="component" value="Unassembled WGS sequence"/>
</dbReference>
<reference evidence="4 5" key="1">
    <citation type="journal article" date="2019" name="Int. J. Syst. Evol. Microbiol.">
        <title>The Global Catalogue of Microorganisms (GCM) 10K type strain sequencing project: providing services to taxonomists for standard genome sequencing and annotation.</title>
        <authorList>
            <consortium name="The Broad Institute Genomics Platform"/>
            <consortium name="The Broad Institute Genome Sequencing Center for Infectious Disease"/>
            <person name="Wu L."/>
            <person name="Ma J."/>
        </authorList>
    </citation>
    <scope>NUCLEOTIDE SEQUENCE [LARGE SCALE GENOMIC DNA]</scope>
    <source>
        <strain evidence="4 5">JCM 16083</strain>
    </source>
</reference>
<comment type="caution">
    <text evidence="4">The sequence shown here is derived from an EMBL/GenBank/DDBJ whole genome shotgun (WGS) entry which is preliminary data.</text>
</comment>
<dbReference type="SUPFAM" id="SSF88713">
    <property type="entry name" value="Glycoside hydrolase/deacetylase"/>
    <property type="match status" value="1"/>
</dbReference>
<evidence type="ECO:0000313" key="4">
    <source>
        <dbReference type="EMBL" id="GAA0873992.1"/>
    </source>
</evidence>
<dbReference type="Gene3D" id="3.20.20.370">
    <property type="entry name" value="Glycoside hydrolase/deacetylase"/>
    <property type="match status" value="1"/>
</dbReference>
<keyword evidence="2" id="KW-0378">Hydrolase</keyword>
<dbReference type="InterPro" id="IPR050248">
    <property type="entry name" value="Polysacc_deacetylase_ArnD"/>
</dbReference>
<dbReference type="Pfam" id="PF01522">
    <property type="entry name" value="Polysacc_deac_1"/>
    <property type="match status" value="1"/>
</dbReference>
<evidence type="ECO:0000256" key="2">
    <source>
        <dbReference type="ARBA" id="ARBA00022801"/>
    </source>
</evidence>
<dbReference type="InterPro" id="IPR011330">
    <property type="entry name" value="Glyco_hydro/deAcase_b/a-brl"/>
</dbReference>
<keyword evidence="5" id="KW-1185">Reference proteome</keyword>
<dbReference type="PANTHER" id="PTHR10587:SF133">
    <property type="entry name" value="CHITIN DEACETYLASE 1-RELATED"/>
    <property type="match status" value="1"/>
</dbReference>
<dbReference type="CDD" id="cd10917">
    <property type="entry name" value="CE4_NodB_like_6s_7s"/>
    <property type="match status" value="1"/>
</dbReference>
<keyword evidence="1" id="KW-0479">Metal-binding</keyword>
<evidence type="ECO:0000259" key="3">
    <source>
        <dbReference type="PROSITE" id="PS51677"/>
    </source>
</evidence>
<dbReference type="PANTHER" id="PTHR10587">
    <property type="entry name" value="GLYCOSYL TRANSFERASE-RELATED"/>
    <property type="match status" value="1"/>
</dbReference>
<feature type="domain" description="NodB homology" evidence="3">
    <location>
        <begin position="26"/>
        <end position="203"/>
    </location>
</feature>
<evidence type="ECO:0000256" key="1">
    <source>
        <dbReference type="ARBA" id="ARBA00022723"/>
    </source>
</evidence>
<accession>A0ABN1ML69</accession>
<organism evidence="4 5">
    <name type="scientific">Wandonia haliotis</name>
    <dbReference type="NCBI Taxonomy" id="574963"/>
    <lineage>
        <taxon>Bacteria</taxon>
        <taxon>Pseudomonadati</taxon>
        <taxon>Bacteroidota</taxon>
        <taxon>Flavobacteriia</taxon>
        <taxon>Flavobacteriales</taxon>
        <taxon>Crocinitomicaceae</taxon>
        <taxon>Wandonia</taxon>
    </lineage>
</organism>
<dbReference type="EMBL" id="BAAAFH010000003">
    <property type="protein sequence ID" value="GAA0873992.1"/>
    <property type="molecule type" value="Genomic_DNA"/>
</dbReference>
<gene>
    <name evidence="4" type="ORF">GCM10009118_04000</name>
</gene>
<evidence type="ECO:0000313" key="5">
    <source>
        <dbReference type="Proteomes" id="UP001501126"/>
    </source>
</evidence>
<name>A0ABN1ML69_9FLAO</name>
<dbReference type="InterPro" id="IPR002509">
    <property type="entry name" value="NODB_dom"/>
</dbReference>
<protein>
    <submittedName>
        <fullName evidence="4">Polysaccharide deacetylase family protein</fullName>
    </submittedName>
</protein>
<dbReference type="PROSITE" id="PS51677">
    <property type="entry name" value="NODB"/>
    <property type="match status" value="1"/>
</dbReference>
<sequence length="203" mass="24001">MKFYRTPRLFRRVYPGQTWSLPCNESVVYLTFDDGPTEKLTSWILDTLQEHDAQATFFCVGNNVINYPERYSEILRQGHSVGNHTMHHVNGWKTSFHDYLENVNQASQHISSSLFRPPYGKIKRSQQKKIGADFRTIMWSFLTYDFDPNVDMHDVFNRYIRSYQQGDILVLHDNVKAEKQLKIILPLLLKWGQEKGIQFKRIQ</sequence>
<proteinExistence type="predicted"/>
<dbReference type="RefSeq" id="WP_343784580.1">
    <property type="nucleotide sequence ID" value="NZ_BAAAFH010000003.1"/>
</dbReference>